<evidence type="ECO:0000313" key="2">
    <source>
        <dbReference type="Proteomes" id="UP000619260"/>
    </source>
</evidence>
<keyword evidence="2" id="KW-1185">Reference proteome</keyword>
<dbReference type="AlphaFoldDB" id="A0A8J4DMP1"/>
<accession>A0A8J4DMP1</accession>
<dbReference type="RefSeq" id="WP_203897582.1">
    <property type="nucleotide sequence ID" value="NZ_BOPF01000003.1"/>
</dbReference>
<proteinExistence type="predicted"/>
<comment type="caution">
    <text evidence="1">The sequence shown here is derived from an EMBL/GenBank/DDBJ whole genome shotgun (WGS) entry which is preliminary data.</text>
</comment>
<evidence type="ECO:0000313" key="1">
    <source>
        <dbReference type="EMBL" id="GIJ43990.1"/>
    </source>
</evidence>
<protein>
    <submittedName>
        <fullName evidence="1">Uncharacterized protein</fullName>
    </submittedName>
</protein>
<organism evidence="1 2">
    <name type="scientific">Virgisporangium aliadipatigenens</name>
    <dbReference type="NCBI Taxonomy" id="741659"/>
    <lineage>
        <taxon>Bacteria</taxon>
        <taxon>Bacillati</taxon>
        <taxon>Actinomycetota</taxon>
        <taxon>Actinomycetes</taxon>
        <taxon>Micromonosporales</taxon>
        <taxon>Micromonosporaceae</taxon>
        <taxon>Virgisporangium</taxon>
    </lineage>
</organism>
<dbReference type="EMBL" id="BOPF01000003">
    <property type="protein sequence ID" value="GIJ43990.1"/>
    <property type="molecule type" value="Genomic_DNA"/>
</dbReference>
<reference evidence="1" key="1">
    <citation type="submission" date="2021-01" db="EMBL/GenBank/DDBJ databases">
        <title>Whole genome shotgun sequence of Virgisporangium aliadipatigenens NBRC 105644.</title>
        <authorList>
            <person name="Komaki H."/>
            <person name="Tamura T."/>
        </authorList>
    </citation>
    <scope>NUCLEOTIDE SEQUENCE</scope>
    <source>
        <strain evidence="1">NBRC 105644</strain>
    </source>
</reference>
<dbReference type="Proteomes" id="UP000619260">
    <property type="component" value="Unassembled WGS sequence"/>
</dbReference>
<gene>
    <name evidence="1" type="ORF">Val02_08760</name>
</gene>
<sequence length="225" mass="24894">MNLNLYHDVPDGLSRRATTFVSMHGVRAEPADAEAHRAGWRELGVPDAEIDRAVAFQRRWGGLVLPPGPLHDDGPRYFEVDTPEEYSVERWDGPTVRGWWLEAGVQRSAVPYSFVIGPDGAYGVLADRWVPLHESVEGWIESLALTYHATAWARRITKVTGATPEEFGLDGFAPVAEVRGMGDTWWRGADSLVAVHLERTVCLGGPATFTAWTYSGLDEWGLHGL</sequence>
<name>A0A8J4DMP1_9ACTN</name>